<dbReference type="OrthoDB" id="6755574at2759"/>
<dbReference type="Pfam" id="PF00089">
    <property type="entry name" value="Trypsin"/>
    <property type="match status" value="2"/>
</dbReference>
<dbReference type="GO" id="GO:0006508">
    <property type="term" value="P:proteolysis"/>
    <property type="evidence" value="ECO:0007669"/>
    <property type="project" value="UniProtKB-KW"/>
</dbReference>
<keyword evidence="5" id="KW-0720">Serine protease</keyword>
<evidence type="ECO:0000256" key="1">
    <source>
        <dbReference type="ARBA" id="ARBA00004613"/>
    </source>
</evidence>
<sequence>MAEMERKAFLLLLVVQAAISSHLGSVRDFSARLPISESRDSCGDLRDPATATASATIDRDVQRHEEGERNTTRGARVVGGSEASPGTSRQSRIMRAPFSHHVHVIRRRESLNLTTFPPQGSHPWLARIVQRGHVKCMGFLIARRWVVTAAHCLVFSYEDGREWSSYEIIFGDVDRKYHEGTEQVRYIKEFKKHHSYVHSQTAPINDVAVIRLNKPVQLNNHIKILPLPPPGTVIYVESCVVAGWGNVGNGDSKPRRLKEASVSLATEDLCCRYWSGAYIPSSMLCTTSPDKTVDACKASRTEKFLPYFDNRIVYRFFPSFASALTDQSPEKCVPICRGLQGDSGSPLTCVTVNNSIRVAVGVVSFGELCSADSSIPMHGVYARVASYADWMRAALRQGDGDAAETLPVAAVSTASVRSSWTSCARLLILTCFFAS</sequence>
<evidence type="ECO:0000256" key="6">
    <source>
        <dbReference type="SAM" id="MobiDB-lite"/>
    </source>
</evidence>
<gene>
    <name evidence="9" type="ORF">DSTB1V02_LOCUS1493</name>
</gene>
<dbReference type="InterPro" id="IPR018114">
    <property type="entry name" value="TRYPSIN_HIS"/>
</dbReference>
<dbReference type="AlphaFoldDB" id="A0A7R8X6B8"/>
<dbReference type="SMART" id="SM00020">
    <property type="entry name" value="Tryp_SPc"/>
    <property type="match status" value="1"/>
</dbReference>
<dbReference type="EMBL" id="CAJPEV010000141">
    <property type="protein sequence ID" value="CAG0881290.1"/>
    <property type="molecule type" value="Genomic_DNA"/>
</dbReference>
<dbReference type="InterPro" id="IPR009003">
    <property type="entry name" value="Peptidase_S1_PA"/>
</dbReference>
<feature type="compositionally biased region" description="Basic and acidic residues" evidence="6">
    <location>
        <begin position="37"/>
        <end position="47"/>
    </location>
</feature>
<keyword evidence="4" id="KW-0378">Hydrolase</keyword>
<evidence type="ECO:0000313" key="9">
    <source>
        <dbReference type="EMBL" id="CAD7241505.1"/>
    </source>
</evidence>
<feature type="domain" description="Peptidase S1" evidence="8">
    <location>
        <begin position="77"/>
        <end position="396"/>
    </location>
</feature>
<keyword evidence="3" id="KW-0645">Protease</keyword>
<dbReference type="InterPro" id="IPR001254">
    <property type="entry name" value="Trypsin_dom"/>
</dbReference>
<feature type="signal peptide" evidence="7">
    <location>
        <begin position="1"/>
        <end position="20"/>
    </location>
</feature>
<evidence type="ECO:0000256" key="5">
    <source>
        <dbReference type="ARBA" id="ARBA00022825"/>
    </source>
</evidence>
<name>A0A7R8X6B8_9CRUS</name>
<dbReference type="Gene3D" id="2.40.10.10">
    <property type="entry name" value="Trypsin-like serine proteases"/>
    <property type="match status" value="1"/>
</dbReference>
<feature type="region of interest" description="Disordered" evidence="6">
    <location>
        <begin position="37"/>
        <end position="91"/>
    </location>
</feature>
<dbReference type="PROSITE" id="PS50240">
    <property type="entry name" value="TRYPSIN_DOM"/>
    <property type="match status" value="1"/>
</dbReference>
<keyword evidence="10" id="KW-1185">Reference proteome</keyword>
<dbReference type="InterPro" id="IPR050127">
    <property type="entry name" value="Serine_Proteases_S1"/>
</dbReference>
<keyword evidence="2" id="KW-0964">Secreted</keyword>
<dbReference type="PRINTS" id="PR00722">
    <property type="entry name" value="CHYMOTRYPSIN"/>
</dbReference>
<evidence type="ECO:0000256" key="2">
    <source>
        <dbReference type="ARBA" id="ARBA00022525"/>
    </source>
</evidence>
<dbReference type="EMBL" id="LR899658">
    <property type="protein sequence ID" value="CAD7241505.1"/>
    <property type="molecule type" value="Genomic_DNA"/>
</dbReference>
<dbReference type="InterPro" id="IPR043504">
    <property type="entry name" value="Peptidase_S1_PA_chymotrypsin"/>
</dbReference>
<accession>A0A7R8X6B8</accession>
<dbReference type="Proteomes" id="UP000677054">
    <property type="component" value="Unassembled WGS sequence"/>
</dbReference>
<keyword evidence="7" id="KW-0732">Signal</keyword>
<comment type="subcellular location">
    <subcellularLocation>
        <location evidence="1">Secreted</location>
    </subcellularLocation>
</comment>
<protein>
    <recommendedName>
        <fullName evidence="8">Peptidase S1 domain-containing protein</fullName>
    </recommendedName>
</protein>
<dbReference type="PANTHER" id="PTHR24264">
    <property type="entry name" value="TRYPSIN-RELATED"/>
    <property type="match status" value="1"/>
</dbReference>
<dbReference type="SUPFAM" id="SSF50494">
    <property type="entry name" value="Trypsin-like serine proteases"/>
    <property type="match status" value="1"/>
</dbReference>
<dbReference type="CDD" id="cd00190">
    <property type="entry name" value="Tryp_SPc"/>
    <property type="match status" value="1"/>
</dbReference>
<dbReference type="InterPro" id="IPR001314">
    <property type="entry name" value="Peptidase_S1A"/>
</dbReference>
<evidence type="ECO:0000256" key="4">
    <source>
        <dbReference type="ARBA" id="ARBA00022801"/>
    </source>
</evidence>
<feature type="chain" id="PRO_5036209040" description="Peptidase S1 domain-containing protein" evidence="7">
    <location>
        <begin position="21"/>
        <end position="435"/>
    </location>
</feature>
<evidence type="ECO:0000256" key="3">
    <source>
        <dbReference type="ARBA" id="ARBA00022670"/>
    </source>
</evidence>
<dbReference type="PANTHER" id="PTHR24264:SF65">
    <property type="entry name" value="SRCR DOMAIN-CONTAINING PROTEIN"/>
    <property type="match status" value="1"/>
</dbReference>
<feature type="compositionally biased region" description="Basic and acidic residues" evidence="6">
    <location>
        <begin position="57"/>
        <end position="71"/>
    </location>
</feature>
<proteinExistence type="predicted"/>
<reference evidence="9" key="1">
    <citation type="submission" date="2020-11" db="EMBL/GenBank/DDBJ databases">
        <authorList>
            <person name="Tran Van P."/>
        </authorList>
    </citation>
    <scope>NUCLEOTIDE SEQUENCE</scope>
</reference>
<dbReference type="GO" id="GO:0004252">
    <property type="term" value="F:serine-type endopeptidase activity"/>
    <property type="evidence" value="ECO:0007669"/>
    <property type="project" value="InterPro"/>
</dbReference>
<dbReference type="GO" id="GO:0005615">
    <property type="term" value="C:extracellular space"/>
    <property type="evidence" value="ECO:0007669"/>
    <property type="project" value="TreeGrafter"/>
</dbReference>
<evidence type="ECO:0000313" key="10">
    <source>
        <dbReference type="Proteomes" id="UP000677054"/>
    </source>
</evidence>
<evidence type="ECO:0000256" key="7">
    <source>
        <dbReference type="SAM" id="SignalP"/>
    </source>
</evidence>
<evidence type="ECO:0000259" key="8">
    <source>
        <dbReference type="PROSITE" id="PS50240"/>
    </source>
</evidence>
<dbReference type="PROSITE" id="PS00134">
    <property type="entry name" value="TRYPSIN_HIS"/>
    <property type="match status" value="1"/>
</dbReference>
<organism evidence="9">
    <name type="scientific">Darwinula stevensoni</name>
    <dbReference type="NCBI Taxonomy" id="69355"/>
    <lineage>
        <taxon>Eukaryota</taxon>
        <taxon>Metazoa</taxon>
        <taxon>Ecdysozoa</taxon>
        <taxon>Arthropoda</taxon>
        <taxon>Crustacea</taxon>
        <taxon>Oligostraca</taxon>
        <taxon>Ostracoda</taxon>
        <taxon>Podocopa</taxon>
        <taxon>Podocopida</taxon>
        <taxon>Darwinulocopina</taxon>
        <taxon>Darwinuloidea</taxon>
        <taxon>Darwinulidae</taxon>
        <taxon>Darwinula</taxon>
    </lineage>
</organism>